<organism evidence="5">
    <name type="scientific">Tanacetum cinerariifolium</name>
    <name type="common">Dalmatian daisy</name>
    <name type="synonym">Chrysanthemum cinerariifolium</name>
    <dbReference type="NCBI Taxonomy" id="118510"/>
    <lineage>
        <taxon>Eukaryota</taxon>
        <taxon>Viridiplantae</taxon>
        <taxon>Streptophyta</taxon>
        <taxon>Embryophyta</taxon>
        <taxon>Tracheophyta</taxon>
        <taxon>Spermatophyta</taxon>
        <taxon>Magnoliopsida</taxon>
        <taxon>eudicotyledons</taxon>
        <taxon>Gunneridae</taxon>
        <taxon>Pentapetalae</taxon>
        <taxon>asterids</taxon>
        <taxon>campanulids</taxon>
        <taxon>Asterales</taxon>
        <taxon>Asteraceae</taxon>
        <taxon>Asteroideae</taxon>
        <taxon>Anthemideae</taxon>
        <taxon>Anthemidinae</taxon>
        <taxon>Tanacetum</taxon>
    </lineage>
</organism>
<evidence type="ECO:0000256" key="1">
    <source>
        <dbReference type="SAM" id="Coils"/>
    </source>
</evidence>
<keyword evidence="1" id="KW-0175">Coiled coil</keyword>
<dbReference type="Pfam" id="PF14223">
    <property type="entry name" value="Retrotran_gag_2"/>
    <property type="match status" value="1"/>
</dbReference>
<sequence>MVAILEKSEHNVDFYPIMDFVEASPLRIETTKEGTKILATIDGILRTVTESSLRRNLKLQDEEGINSLPDAEVFENLTLMGYNISPNQKFTFQKGQFSHQWKYLIHTIMQCLSPKNTGFNEFSSNIATAFVCLATNRVYNFSKMIFDDQDRANIAKTSTLPHDSAPRVISPVADEGTQELEINMLKARVKLLEDREGGGAKRSVDDAPIKGRQQLRDGSIPTSGSPAAEVPTGSDVVPTAGLIFATATVVARDAEIARIHAEEELQIMIDGLDRSNETVAKYLQEYHQCASELPLERRIELISGLVRGMTFEEIKAKFTTVWKQIKNFMPIGLKEEAERFKRKGIRFEQESAKKLKTSKEVPGEVKSHDEVPEEKVHTEGQRSYWKVTMLGGSSSSYQFFVDMLKHLDREDLNQLWVLVKESLSIRPPTSDKEMELWVELKRLYEPDDEDQLWTHTQNLMHAPVEWNLYDTCGVHQVTSKDKEIFMLVKKDYLLRKVVQDSKGRIVGNKMHKAFPLPVMEFPLPEEVPTVSEESSHCQKKRDATAVKIAQLLKSRRNCQSKLYDSFAKVVKFDELAAAGNTFLVSFRQALEFIRRPSIEKTSELFKKVIKANNTNRMQSYVKAGYAHTSIRAKNLNKFNMSHIQLLNITSKAKDIIDKLECLVEDVRLALEAATETLQDGNHDIDPVSPTSSEEQRINTFNRLQVIVSQLQFIDVKIEQDDLNQKFLTSLAPEWLMHTIVWRNKSDLDTMSLDDLYNHLKVYESEVQKKLETNFQNMAFISLAKHSRGNEKVNTANVSTASTNVPTTSANIGVVTINQDTACAYIASQFSGSQIKFEDINQIDEDDMEEMDTNFCHCHCGYLYYVINIKAFWNYAFGASFSCSYTEDESIDNAFARFNTIINSLKSLDEGYSSKNYVVMFLRALHPKWRANVTAIEESKYLTSLSLDELIENLKAKKESSDEECSTSGSKDEEYAMAVRDFNKLFKKRDKNQRAFVGGSWSDCGEEDDEKVKNKTCLIAQASSEVCSESSYFADENSSIDDLALDNEYDKLCKMRLKIITKNKRLKATRNNLEKEISILKEKVSTLEKNKEVDLDCVKCHMLKIENEKLKEEALKLTKFEKSTHCLNKMLNNQKPSSEKLGLWYNSFEASSIGTKEIKFVKAQKKVSPDGETDECIKDSRCSKHVTDNRKLISSYNAYNGGNVIFGSNLHRNIIGKGQICDNKCRVTFSKYDSEITKDGKVVGRGISKKGLYVMKRANMPRDQICLATIDENSTLWHRRVGHANMRLIQSLASKELVRNLPKFKFDQHFYDACKMIKQAHASHKAKNIVSTTRCLELLHMDIFGPSVVRSYEGNCYTLVIVDDYSNKAYIILNKHTGKVKESLNMTFDETSPPSKTTPLVADDLDEAIKITKKKNLENDIVDETLEIDEIVNIKESMNHPLENVMENLNQRTLRLEDSKLMKTLMSSDTKLTKDEGCESVDSTKYRGMIGTKHLELWFPKGTGIETIVYANSDHVGDYVDRKSTSGICMFVECCLTSWFSKKQTALAISTTAAEYVSARKACQQALWMKQALINYDVRLDDVPIMCDNKDIQAVSFVKVSSSAGVKHSIMSRPTSGTGSVICFVQECCIELHEMAMAPLSHNTLCKRTRSLSNRIVESSTIPRRRNKRSQQQVVPNIIEIPVVTMEEMLQAPTEGYEDAIVVPDIQAENFEI</sequence>
<evidence type="ECO:0000313" key="5">
    <source>
        <dbReference type="EMBL" id="GEU83404.1"/>
    </source>
</evidence>
<feature type="domain" description="DUF7795" evidence="4">
    <location>
        <begin position="560"/>
        <end position="673"/>
    </location>
</feature>
<feature type="domain" description="GAG-pre-integrase" evidence="3">
    <location>
        <begin position="1250"/>
        <end position="1318"/>
    </location>
</feature>
<dbReference type="PANTHER" id="PTHR35305">
    <property type="entry name" value="FAD-BINDING PROTEIN"/>
    <property type="match status" value="1"/>
</dbReference>
<gene>
    <name evidence="5" type="ORF">Tci_055382</name>
</gene>
<feature type="coiled-coil region" evidence="1">
    <location>
        <begin position="1055"/>
        <end position="1089"/>
    </location>
</feature>
<reference evidence="5" key="1">
    <citation type="journal article" date="2019" name="Sci. Rep.">
        <title>Draft genome of Tanacetum cinerariifolium, the natural source of mosquito coil.</title>
        <authorList>
            <person name="Yamashiro T."/>
            <person name="Shiraishi A."/>
            <person name="Satake H."/>
            <person name="Nakayama K."/>
        </authorList>
    </citation>
    <scope>NUCLEOTIDE SEQUENCE</scope>
</reference>
<feature type="region of interest" description="Disordered" evidence="2">
    <location>
        <begin position="197"/>
        <end position="232"/>
    </location>
</feature>
<dbReference type="InterPro" id="IPR056697">
    <property type="entry name" value="DUF7795"/>
</dbReference>
<evidence type="ECO:0000259" key="4">
    <source>
        <dbReference type="Pfam" id="PF25071"/>
    </source>
</evidence>
<evidence type="ECO:0000256" key="2">
    <source>
        <dbReference type="SAM" id="MobiDB-lite"/>
    </source>
</evidence>
<dbReference type="Pfam" id="PF25071">
    <property type="entry name" value="DUF7795"/>
    <property type="match status" value="1"/>
</dbReference>
<comment type="caution">
    <text evidence="5">The sequence shown here is derived from an EMBL/GenBank/DDBJ whole genome shotgun (WGS) entry which is preliminary data.</text>
</comment>
<protein>
    <submittedName>
        <fullName evidence="5">Retrovirus-related Pol polyprotein from transposon TNT 1-94</fullName>
    </submittedName>
</protein>
<dbReference type="PANTHER" id="PTHR35305:SF2">
    <property type="entry name" value="FAD-BINDING PROTEIN"/>
    <property type="match status" value="1"/>
</dbReference>
<feature type="compositionally biased region" description="Basic and acidic residues" evidence="2">
    <location>
        <begin position="197"/>
        <end position="209"/>
    </location>
</feature>
<name>A0A6L2NFT2_TANCI</name>
<dbReference type="CDD" id="cd09272">
    <property type="entry name" value="RNase_HI_RT_Ty1"/>
    <property type="match status" value="1"/>
</dbReference>
<dbReference type="EMBL" id="BKCJ010008677">
    <property type="protein sequence ID" value="GEU83404.1"/>
    <property type="molecule type" value="Genomic_DNA"/>
</dbReference>
<evidence type="ECO:0000259" key="3">
    <source>
        <dbReference type="Pfam" id="PF13976"/>
    </source>
</evidence>
<dbReference type="Pfam" id="PF13976">
    <property type="entry name" value="gag_pre-integrs"/>
    <property type="match status" value="1"/>
</dbReference>
<accession>A0A6L2NFT2</accession>
<dbReference type="InterPro" id="IPR025724">
    <property type="entry name" value="GAG-pre-integrase_dom"/>
</dbReference>
<proteinExistence type="predicted"/>